<feature type="domain" description="DinB-like" evidence="1">
    <location>
        <begin position="5"/>
        <end position="143"/>
    </location>
</feature>
<feature type="non-terminal residue" evidence="2">
    <location>
        <position position="1"/>
    </location>
</feature>
<dbReference type="RefSeq" id="WP_167920137.1">
    <property type="nucleotide sequence ID" value="NZ_JAAVJS010000276.1"/>
</dbReference>
<protein>
    <submittedName>
        <fullName evidence="2">DinB family protein</fullName>
    </submittedName>
</protein>
<organism evidence="2 3">
    <name type="scientific">Tamlana crocina</name>
    <dbReference type="NCBI Taxonomy" id="393006"/>
    <lineage>
        <taxon>Bacteria</taxon>
        <taxon>Pseudomonadati</taxon>
        <taxon>Bacteroidota</taxon>
        <taxon>Flavobacteriia</taxon>
        <taxon>Flavobacteriales</taxon>
        <taxon>Flavobacteriaceae</taxon>
        <taxon>Tamlana</taxon>
    </lineage>
</organism>
<dbReference type="InterPro" id="IPR034660">
    <property type="entry name" value="DinB/YfiT-like"/>
</dbReference>
<gene>
    <name evidence="2" type="ORF">HC176_16705</name>
</gene>
<feature type="non-terminal residue" evidence="2">
    <location>
        <position position="144"/>
    </location>
</feature>
<dbReference type="Pfam" id="PF12867">
    <property type="entry name" value="DinB_2"/>
    <property type="match status" value="1"/>
</dbReference>
<dbReference type="Gene3D" id="1.20.120.450">
    <property type="entry name" value="dinb family like domain"/>
    <property type="match status" value="1"/>
</dbReference>
<dbReference type="Proteomes" id="UP000760545">
    <property type="component" value="Unassembled WGS sequence"/>
</dbReference>
<name>A0ABX1DJ84_9FLAO</name>
<comment type="caution">
    <text evidence="2">The sequence shown here is derived from an EMBL/GenBank/DDBJ whole genome shotgun (WGS) entry which is preliminary data.</text>
</comment>
<dbReference type="InterPro" id="IPR024775">
    <property type="entry name" value="DinB-like"/>
</dbReference>
<keyword evidence="3" id="KW-1185">Reference proteome</keyword>
<dbReference type="SUPFAM" id="SSF109854">
    <property type="entry name" value="DinB/YfiT-like putative metalloenzymes"/>
    <property type="match status" value="1"/>
</dbReference>
<proteinExistence type="predicted"/>
<dbReference type="EMBL" id="JAAVJS010000276">
    <property type="protein sequence ID" value="NJX17114.1"/>
    <property type="molecule type" value="Genomic_DNA"/>
</dbReference>
<evidence type="ECO:0000313" key="3">
    <source>
        <dbReference type="Proteomes" id="UP000760545"/>
    </source>
</evidence>
<reference evidence="2 3" key="1">
    <citation type="submission" date="2020-03" db="EMBL/GenBank/DDBJ databases">
        <title>Tamlana sp. nov, isolated from XXX.</title>
        <authorList>
            <person name="Cao W.R."/>
        </authorList>
    </citation>
    <scope>NUCLEOTIDE SEQUENCE [LARGE SCALE GENOMIC DNA]</scope>
    <source>
        <strain evidence="2 3">HST1-43</strain>
    </source>
</reference>
<evidence type="ECO:0000313" key="2">
    <source>
        <dbReference type="EMBL" id="NJX17114.1"/>
    </source>
</evidence>
<accession>A0ABX1DJ84</accession>
<sequence>FRAHAVEDLNLRTHPGSWSVLECIEHLNFYGYFYLPEMEKQIAASPYPAVEIFKSGLLGNYFAESMLPKEKLNKMKTLKNQDPIGKVLNREVLDVFVDQQLHLLNIIERAKQVDLCRTKPGISITKYLRLRLRDTMRVVIYHNQ</sequence>
<evidence type="ECO:0000259" key="1">
    <source>
        <dbReference type="Pfam" id="PF12867"/>
    </source>
</evidence>